<gene>
    <name evidence="2" type="ORF">HB662_15100</name>
</gene>
<protein>
    <recommendedName>
        <fullName evidence="4">Lipoprotein</fullName>
    </recommendedName>
</protein>
<reference evidence="2 3" key="1">
    <citation type="submission" date="2020-03" db="EMBL/GenBank/DDBJ databases">
        <title>Roseomonas selenitidurans sp. nov. isolated from soil.</title>
        <authorList>
            <person name="Liu H."/>
        </authorList>
    </citation>
    <scope>NUCLEOTIDE SEQUENCE [LARGE SCALE GENOMIC DNA]</scope>
    <source>
        <strain evidence="2 3">JCM 15073</strain>
    </source>
</reference>
<dbReference type="RefSeq" id="WP_168050623.1">
    <property type="nucleotide sequence ID" value="NZ_JAATJR010000004.1"/>
</dbReference>
<evidence type="ECO:0000313" key="2">
    <source>
        <dbReference type="EMBL" id="NKE46112.1"/>
    </source>
</evidence>
<evidence type="ECO:0008006" key="4">
    <source>
        <dbReference type="Google" id="ProtNLM"/>
    </source>
</evidence>
<name>A0ABX1F188_9PROT</name>
<dbReference type="InterPro" id="IPR006311">
    <property type="entry name" value="TAT_signal"/>
</dbReference>
<proteinExistence type="predicted"/>
<dbReference type="PROSITE" id="PS51318">
    <property type="entry name" value="TAT"/>
    <property type="match status" value="1"/>
</dbReference>
<comment type="caution">
    <text evidence="2">The sequence shown here is derived from an EMBL/GenBank/DDBJ whole genome shotgun (WGS) entry which is preliminary data.</text>
</comment>
<sequence length="317" mass="32398">MSSSSRRFLLFAPLALAACSGLPQPFRGRPGAVARRLRLPPGYRVAVPHSTQLLLTDGEATTLSRALAAALVANEVPAVSGPGLPLDWQLVVAADREAGQVVPRYALRDADGQALGMLVGRPVPASEWAEGGTALLERIASEAAAPLANLVGRIDAQRRTGDESAVGGGPPVLRLLPVRGAPGDGNRSLTARMRDSLAGLGFRVQDEAQGAQFAVQGEVTVAASGPGLQRVEIVWIVSRRDGEDLGRVLQLNEVPANTLNGLWGDVAFVVAEEASGGVRDVVFNAGGFPGAANAAAQAGAAATPATTPATGAPAPAR</sequence>
<keyword evidence="3" id="KW-1185">Reference proteome</keyword>
<keyword evidence="1" id="KW-0732">Signal</keyword>
<feature type="signal peptide" evidence="1">
    <location>
        <begin position="1"/>
        <end position="17"/>
    </location>
</feature>
<accession>A0ABX1F188</accession>
<organism evidence="2 3">
    <name type="scientific">Falsiroseomonas frigidaquae</name>
    <dbReference type="NCBI Taxonomy" id="487318"/>
    <lineage>
        <taxon>Bacteria</taxon>
        <taxon>Pseudomonadati</taxon>
        <taxon>Pseudomonadota</taxon>
        <taxon>Alphaproteobacteria</taxon>
        <taxon>Acetobacterales</taxon>
        <taxon>Roseomonadaceae</taxon>
        <taxon>Falsiroseomonas</taxon>
    </lineage>
</organism>
<evidence type="ECO:0000313" key="3">
    <source>
        <dbReference type="Proteomes" id="UP000765160"/>
    </source>
</evidence>
<feature type="chain" id="PRO_5046207080" description="Lipoprotein" evidence="1">
    <location>
        <begin position="18"/>
        <end position="317"/>
    </location>
</feature>
<dbReference type="PROSITE" id="PS51257">
    <property type="entry name" value="PROKAR_LIPOPROTEIN"/>
    <property type="match status" value="1"/>
</dbReference>
<dbReference type="EMBL" id="JAAVTX010000004">
    <property type="protein sequence ID" value="NKE46112.1"/>
    <property type="molecule type" value="Genomic_DNA"/>
</dbReference>
<evidence type="ECO:0000256" key="1">
    <source>
        <dbReference type="SAM" id="SignalP"/>
    </source>
</evidence>
<dbReference type="Proteomes" id="UP000765160">
    <property type="component" value="Unassembled WGS sequence"/>
</dbReference>